<dbReference type="EMBL" id="JAQGDS010000011">
    <property type="protein sequence ID" value="KAJ6257116.1"/>
    <property type="molecule type" value="Genomic_DNA"/>
</dbReference>
<comment type="caution">
    <text evidence="4">The sequence shown here is derived from an EMBL/GenBank/DDBJ whole genome shotgun (WGS) entry which is preliminary data.</text>
</comment>
<dbReference type="PANTHER" id="PTHR46771">
    <property type="entry name" value="DETERIN"/>
    <property type="match status" value="1"/>
</dbReference>
<dbReference type="PROSITE" id="PS50143">
    <property type="entry name" value="BIR_REPEAT_2"/>
    <property type="match status" value="2"/>
</dbReference>
<feature type="compositionally biased region" description="Basic and acidic residues" evidence="3">
    <location>
        <begin position="745"/>
        <end position="755"/>
    </location>
</feature>
<dbReference type="InterPro" id="IPR051190">
    <property type="entry name" value="Baculoviral_IAP"/>
</dbReference>
<proteinExistence type="predicted"/>
<dbReference type="SUPFAM" id="SSF57924">
    <property type="entry name" value="Inhibitor of apoptosis (IAP) repeat"/>
    <property type="match status" value="2"/>
</dbReference>
<name>A0AAD6IUQ4_DREDA</name>
<feature type="compositionally biased region" description="Basic residues" evidence="3">
    <location>
        <begin position="271"/>
        <end position="290"/>
    </location>
</feature>
<feature type="compositionally biased region" description="Polar residues" evidence="3">
    <location>
        <begin position="240"/>
        <end position="262"/>
    </location>
</feature>
<protein>
    <recommendedName>
        <fullName evidence="6">Protein bir1</fullName>
    </recommendedName>
</protein>
<dbReference type="AlphaFoldDB" id="A0AAD6IUQ4"/>
<dbReference type="Pfam" id="PF00653">
    <property type="entry name" value="BIR"/>
    <property type="match status" value="2"/>
</dbReference>
<keyword evidence="1" id="KW-0479">Metal-binding</keyword>
<sequence>MSRRLSSRQHRNNQRKVAELEVAAVTSTNNNGSDAENDVPVASSRSLPKPLSFVGVKSFYTQEQRTKSFVISGTRKRQSNAKKGTKSQKWTWPTDHPAPAIMARAGFYFKPGQGDEDNVACFICQKNMSEWDPDDDPAEQHLRHNSSCGWALTMCRDLVIDGKTFSDPLGEEMCQARRMTFDNWWPHEGKKDWKPDVETKDGDDTVYCPYCKLSIDAWEQDDDPREAHRNLGSGGCPFMQNITASNNTNAKSTRRSAVSVSTEDPKEKTGLKKKTSRPRKNGTNPQRKRVIPPSQLSPEEYQNQVFQGGSGHPDEEEPMNSGNEQKSARSLETGTGQQLPDDENAARVFQEQVHYIEGQQSPKKPQPKRRVTRASMASHQTDLNLVVSVPTHLSHTEDEDGAVGSSTPLRLKRKEKKDTVQSSSAPIKTGKKGKPTKSKAPLDIAGMNDDEIDRALEREIMEDEGSAAGADSDTEHKPTDSKLNLMEVISTSLSPEQKVTKSLTKKGTRRLTRTKPTTRSSQTPEPETVEPQTKPQKQRRKRLTRTRPVTRTSTESQPSLETGPVREPLYPCSPPKVATEQSNDSINSADDDQFTYTGQASTLEPKSPLQVSTIPHQQVLNTTKKDDPVLSPPTAPPLILDEKNRDVSNSENSRIYEPRQMSPVPSTQLKIGPITAFSPSKDKDMKRKSDAVVEENEENTRSGKKRKTTLSKVVVTPRGGISDESELLQKSASRQALHTFLPGTPKDRIGDDPQKVHSTPSQAPPQFKDAVRSARLGSENRNSGPILQTVLHHDLGNSPGDQQPEEPEEEDTIPDITFEHSGPMTKGGFVSEDNATDVGLGSYEPHPEAKQQQLSRRPSDSRRELSDGPSPPGSPADSASQDSIPNTQFSAAASQMTFATSFQGSNKGVSFASAAEAQPAGEHEVSLVVDTRERSPSASPKSKALRTPLSVVAKAHNGGLALMTPRNRTDGVAFAPVRSLKPWRSGDIESYIDGLKENVDLESEVHGLPASEREMTIGQWITEVARKAEKRLIDKGELLVGFFEAEAEHAVAAIEAIETE</sequence>
<evidence type="ECO:0000256" key="1">
    <source>
        <dbReference type="ARBA" id="ARBA00022723"/>
    </source>
</evidence>
<feature type="region of interest" description="Disordered" evidence="3">
    <location>
        <begin position="26"/>
        <end position="47"/>
    </location>
</feature>
<feature type="compositionally biased region" description="Polar residues" evidence="3">
    <location>
        <begin position="320"/>
        <end position="338"/>
    </location>
</feature>
<evidence type="ECO:0000256" key="2">
    <source>
        <dbReference type="ARBA" id="ARBA00022833"/>
    </source>
</evidence>
<feature type="compositionally biased region" description="Basic residues" evidence="3">
    <location>
        <begin position="536"/>
        <end position="545"/>
    </location>
</feature>
<reference evidence="4" key="1">
    <citation type="submission" date="2023-01" db="EMBL/GenBank/DDBJ databases">
        <title>The chitinases involved in constricting ring structure development in the nematode-trapping fungus Drechslerella dactyloides.</title>
        <authorList>
            <person name="Wang R."/>
            <person name="Zhang L."/>
            <person name="Tang P."/>
            <person name="Li S."/>
            <person name="Liang L."/>
        </authorList>
    </citation>
    <scope>NUCLEOTIDE SEQUENCE</scope>
    <source>
        <strain evidence="4">YMF1.00031</strain>
    </source>
</reference>
<keyword evidence="5" id="KW-1185">Reference proteome</keyword>
<organism evidence="4 5">
    <name type="scientific">Drechslerella dactyloides</name>
    <name type="common">Nematode-trapping fungus</name>
    <name type="synonym">Arthrobotrys dactyloides</name>
    <dbReference type="NCBI Taxonomy" id="74499"/>
    <lineage>
        <taxon>Eukaryota</taxon>
        <taxon>Fungi</taxon>
        <taxon>Dikarya</taxon>
        <taxon>Ascomycota</taxon>
        <taxon>Pezizomycotina</taxon>
        <taxon>Orbiliomycetes</taxon>
        <taxon>Orbiliales</taxon>
        <taxon>Orbiliaceae</taxon>
        <taxon>Drechslerella</taxon>
    </lineage>
</organism>
<feature type="compositionally biased region" description="Basic and acidic residues" evidence="3">
    <location>
        <begin position="857"/>
        <end position="866"/>
    </location>
</feature>
<feature type="region of interest" description="Disordered" evidence="3">
    <location>
        <begin position="222"/>
        <end position="340"/>
    </location>
</feature>
<dbReference type="SMART" id="SM00238">
    <property type="entry name" value="BIR"/>
    <property type="match status" value="2"/>
</dbReference>
<feature type="compositionally biased region" description="Polar residues" evidence="3">
    <location>
        <begin position="579"/>
        <end position="622"/>
    </location>
</feature>
<feature type="compositionally biased region" description="Basic and acidic residues" evidence="3">
    <location>
        <begin position="680"/>
        <end position="691"/>
    </location>
</feature>
<dbReference type="Gene3D" id="1.10.1170.10">
    <property type="entry name" value="Inhibitor Of Apoptosis Protein (2mihbC-IAP-1), Chain A"/>
    <property type="match status" value="2"/>
</dbReference>
<evidence type="ECO:0000256" key="3">
    <source>
        <dbReference type="SAM" id="MobiDB-lite"/>
    </source>
</evidence>
<feature type="compositionally biased region" description="Basic residues" evidence="3">
    <location>
        <begin position="503"/>
        <end position="513"/>
    </location>
</feature>
<feature type="region of interest" description="Disordered" evidence="3">
    <location>
        <begin position="738"/>
        <end position="889"/>
    </location>
</feature>
<dbReference type="InterPro" id="IPR001370">
    <property type="entry name" value="BIR_rpt"/>
</dbReference>
<feature type="compositionally biased region" description="Polar residues" evidence="3">
    <location>
        <begin position="294"/>
        <end position="307"/>
    </location>
</feature>
<feature type="compositionally biased region" description="Acidic residues" evidence="3">
    <location>
        <begin position="803"/>
        <end position="813"/>
    </location>
</feature>
<evidence type="ECO:0008006" key="6">
    <source>
        <dbReference type="Google" id="ProtNLM"/>
    </source>
</evidence>
<dbReference type="GO" id="GO:0046872">
    <property type="term" value="F:metal ion binding"/>
    <property type="evidence" value="ECO:0007669"/>
    <property type="project" value="UniProtKB-KW"/>
</dbReference>
<dbReference type="Proteomes" id="UP001221413">
    <property type="component" value="Unassembled WGS sequence"/>
</dbReference>
<gene>
    <name evidence="4" type="ORF">Dda_8001</name>
</gene>
<accession>A0AAD6IUQ4</accession>
<feature type="region of interest" description="Disordered" evidence="3">
    <location>
        <begin position="355"/>
        <end position="726"/>
    </location>
</feature>
<evidence type="ECO:0000313" key="4">
    <source>
        <dbReference type="EMBL" id="KAJ6257116.1"/>
    </source>
</evidence>
<dbReference type="PANTHER" id="PTHR46771:SF5">
    <property type="entry name" value="DETERIN"/>
    <property type="match status" value="1"/>
</dbReference>
<evidence type="ECO:0000313" key="5">
    <source>
        <dbReference type="Proteomes" id="UP001221413"/>
    </source>
</evidence>
<keyword evidence="2" id="KW-0862">Zinc</keyword>
<dbReference type="CDD" id="cd00022">
    <property type="entry name" value="BIR"/>
    <property type="match status" value="1"/>
</dbReference>